<accession>A0AA90YSP3</accession>
<organism evidence="1 2">
    <name type="scientific">Ruegeria atlantica</name>
    <dbReference type="NCBI Taxonomy" id="81569"/>
    <lineage>
        <taxon>Bacteria</taxon>
        <taxon>Pseudomonadati</taxon>
        <taxon>Pseudomonadota</taxon>
        <taxon>Alphaproteobacteria</taxon>
        <taxon>Rhodobacterales</taxon>
        <taxon>Roseobacteraceae</taxon>
        <taxon>Ruegeria</taxon>
    </lineage>
</organism>
<protein>
    <recommendedName>
        <fullName evidence="3">Lipoprotein</fullName>
    </recommendedName>
</protein>
<dbReference type="EMBL" id="WVRA01000002">
    <property type="protein sequence ID" value="NOE18196.1"/>
    <property type="molecule type" value="Genomic_DNA"/>
</dbReference>
<gene>
    <name evidence="1" type="ORF">GS634_08680</name>
</gene>
<evidence type="ECO:0008006" key="3">
    <source>
        <dbReference type="Google" id="ProtNLM"/>
    </source>
</evidence>
<name>A0AA90YSP3_9RHOB</name>
<dbReference type="PROSITE" id="PS51257">
    <property type="entry name" value="PROKAR_LIPOPROTEIN"/>
    <property type="match status" value="1"/>
</dbReference>
<reference evidence="1" key="1">
    <citation type="submission" date="2019-12" db="EMBL/GenBank/DDBJ databases">
        <title>Ruegeria JWLKs population differentiation of coral mucus and skeleton niches.</title>
        <authorList>
            <person name="Luo D."/>
        </authorList>
    </citation>
    <scope>NUCLEOTIDE SEQUENCE</scope>
    <source>
        <strain evidence="1">HKCCD6181</strain>
    </source>
</reference>
<dbReference type="AlphaFoldDB" id="A0AA90YSP3"/>
<dbReference type="Proteomes" id="UP000597886">
    <property type="component" value="Unassembled WGS sequence"/>
</dbReference>
<evidence type="ECO:0000313" key="1">
    <source>
        <dbReference type="EMBL" id="NOE18196.1"/>
    </source>
</evidence>
<comment type="caution">
    <text evidence="1">The sequence shown here is derived from an EMBL/GenBank/DDBJ whole genome shotgun (WGS) entry which is preliminary data.</text>
</comment>
<evidence type="ECO:0000313" key="2">
    <source>
        <dbReference type="Proteomes" id="UP000597886"/>
    </source>
</evidence>
<dbReference type="RefSeq" id="WP_171329592.1">
    <property type="nucleotide sequence ID" value="NZ_WVRA01000002.1"/>
</dbReference>
<sequence length="67" mass="6521">MRFSRFILVATTCVGLAACGDTTGEQAILGGGAGAVGAAVLNADPLFGAAVGAAGNVLYCKTQNTCN</sequence>
<proteinExistence type="predicted"/>